<protein>
    <submittedName>
        <fullName evidence="2">Uncharacterized protein</fullName>
    </submittedName>
</protein>
<reference evidence="2 3" key="1">
    <citation type="submission" date="2016-01" db="EMBL/GenBank/DDBJ databases">
        <title>The new phylogeny of the genus Mycobacterium.</title>
        <authorList>
            <person name="Tarcisio F."/>
            <person name="Conor M."/>
            <person name="Antonella G."/>
            <person name="Elisabetta G."/>
            <person name="Giulia F.S."/>
            <person name="Sara T."/>
            <person name="Anna F."/>
            <person name="Clotilde B."/>
            <person name="Roberto B."/>
            <person name="Veronica D.S."/>
            <person name="Fabio R."/>
            <person name="Monica P."/>
            <person name="Olivier J."/>
            <person name="Enrico T."/>
            <person name="Nicola S."/>
        </authorList>
    </citation>
    <scope>NUCLEOTIDE SEQUENCE [LARGE SCALE GENOMIC DNA]</scope>
    <source>
        <strain evidence="2 3">DSM 44852</strain>
    </source>
</reference>
<evidence type="ECO:0000313" key="2">
    <source>
        <dbReference type="EMBL" id="ORV52442.1"/>
    </source>
</evidence>
<dbReference type="AlphaFoldDB" id="A0A1X1U6H0"/>
<name>A0A1X1U6H0_MYCFL</name>
<sequence>MTDLAVGASHPAGNEPVAWRLPGGGSARTFSARKFARRIAETVIAGCAVVISPRRRERPAQPHYHRRERFVEDAAMSREMFRL</sequence>
<dbReference type="RefSeq" id="WP_085222570.1">
    <property type="nucleotide sequence ID" value="NZ_AP022576.1"/>
</dbReference>
<comment type="caution">
    <text evidence="2">The sequence shown here is derived from an EMBL/GenBank/DDBJ whole genome shotgun (WGS) entry which is preliminary data.</text>
</comment>
<gene>
    <name evidence="2" type="ORF">AWC05_23385</name>
</gene>
<evidence type="ECO:0000256" key="1">
    <source>
        <dbReference type="SAM" id="MobiDB-lite"/>
    </source>
</evidence>
<dbReference type="Proteomes" id="UP000193010">
    <property type="component" value="Unassembled WGS sequence"/>
</dbReference>
<organism evidence="2 3">
    <name type="scientific">Mycobacterium florentinum</name>
    <dbReference type="NCBI Taxonomy" id="292462"/>
    <lineage>
        <taxon>Bacteria</taxon>
        <taxon>Bacillati</taxon>
        <taxon>Actinomycetota</taxon>
        <taxon>Actinomycetes</taxon>
        <taxon>Mycobacteriales</taxon>
        <taxon>Mycobacteriaceae</taxon>
        <taxon>Mycobacterium</taxon>
        <taxon>Mycobacterium simiae complex</taxon>
    </lineage>
</organism>
<feature type="region of interest" description="Disordered" evidence="1">
    <location>
        <begin position="1"/>
        <end position="23"/>
    </location>
</feature>
<proteinExistence type="predicted"/>
<accession>A0A1X1U6H0</accession>
<dbReference type="EMBL" id="LQOV01000015">
    <property type="protein sequence ID" value="ORV52442.1"/>
    <property type="molecule type" value="Genomic_DNA"/>
</dbReference>
<dbReference type="OrthoDB" id="4751540at2"/>
<evidence type="ECO:0000313" key="3">
    <source>
        <dbReference type="Proteomes" id="UP000193010"/>
    </source>
</evidence>
<keyword evidence="3" id="KW-1185">Reference proteome</keyword>
<dbReference type="STRING" id="292462.AWC05_23385"/>